<keyword evidence="1" id="KW-0472">Membrane</keyword>
<name>A0A3D8PYW1_9BACI</name>
<dbReference type="Proteomes" id="UP000256520">
    <property type="component" value="Unassembled WGS sequence"/>
</dbReference>
<sequence>MYFYLKKFCLYIMQLMLMFLNFVNKIFIKMFKLEMIWVIVYLFQTVYDTPPVISLKHFQIL</sequence>
<dbReference type="EMBL" id="PIOD01000003">
    <property type="protein sequence ID" value="RDW21243.1"/>
    <property type="molecule type" value="Genomic_DNA"/>
</dbReference>
<gene>
    <name evidence="2" type="ORF">CWR45_03085</name>
</gene>
<evidence type="ECO:0000256" key="1">
    <source>
        <dbReference type="SAM" id="Phobius"/>
    </source>
</evidence>
<evidence type="ECO:0000313" key="2">
    <source>
        <dbReference type="EMBL" id="RDW21243.1"/>
    </source>
</evidence>
<feature type="transmembrane region" description="Helical" evidence="1">
    <location>
        <begin position="12"/>
        <end position="28"/>
    </location>
</feature>
<keyword evidence="3" id="KW-1185">Reference proteome</keyword>
<comment type="caution">
    <text evidence="2">The sequence shown here is derived from an EMBL/GenBank/DDBJ whole genome shotgun (WGS) entry which is preliminary data.</text>
</comment>
<organism evidence="2 3">
    <name type="scientific">Oceanobacillus chungangensis</name>
    <dbReference type="NCBI Taxonomy" id="1229152"/>
    <lineage>
        <taxon>Bacteria</taxon>
        <taxon>Bacillati</taxon>
        <taxon>Bacillota</taxon>
        <taxon>Bacilli</taxon>
        <taxon>Bacillales</taxon>
        <taxon>Bacillaceae</taxon>
        <taxon>Oceanobacillus</taxon>
    </lineage>
</organism>
<keyword evidence="1" id="KW-0812">Transmembrane</keyword>
<keyword evidence="1" id="KW-1133">Transmembrane helix</keyword>
<protein>
    <submittedName>
        <fullName evidence="2">Uncharacterized protein</fullName>
    </submittedName>
</protein>
<dbReference type="AlphaFoldDB" id="A0A3D8PYW1"/>
<evidence type="ECO:0000313" key="3">
    <source>
        <dbReference type="Proteomes" id="UP000256520"/>
    </source>
</evidence>
<proteinExistence type="predicted"/>
<reference evidence="3" key="1">
    <citation type="submission" date="2017-11" db="EMBL/GenBank/DDBJ databases">
        <authorList>
            <person name="Zhu W."/>
        </authorList>
    </citation>
    <scope>NUCLEOTIDE SEQUENCE [LARGE SCALE GENOMIC DNA]</scope>
    <source>
        <strain evidence="3">CAU 1051</strain>
    </source>
</reference>
<accession>A0A3D8PYW1</accession>